<evidence type="ECO:0000256" key="2">
    <source>
        <dbReference type="ARBA" id="ARBA00022737"/>
    </source>
</evidence>
<feature type="compositionally biased region" description="Polar residues" evidence="3">
    <location>
        <begin position="267"/>
        <end position="290"/>
    </location>
</feature>
<dbReference type="GO" id="GO:0035591">
    <property type="term" value="F:signaling adaptor activity"/>
    <property type="evidence" value="ECO:0007669"/>
    <property type="project" value="TreeGrafter"/>
</dbReference>
<evidence type="ECO:0008006" key="6">
    <source>
        <dbReference type="Google" id="ProtNLM"/>
    </source>
</evidence>
<dbReference type="GO" id="GO:0061499">
    <property type="term" value="C:outer plaque of mitotic spindle pole body"/>
    <property type="evidence" value="ECO:0007669"/>
    <property type="project" value="TreeGrafter"/>
</dbReference>
<feature type="compositionally biased region" description="Polar residues" evidence="3">
    <location>
        <begin position="1023"/>
        <end position="1046"/>
    </location>
</feature>
<dbReference type="InterPro" id="IPR052574">
    <property type="entry name" value="CDIRP"/>
</dbReference>
<accession>A0A8H7E6M2</accession>
<dbReference type="Pfam" id="PF12799">
    <property type="entry name" value="LRR_4"/>
    <property type="match status" value="1"/>
</dbReference>
<dbReference type="PROSITE" id="PS51450">
    <property type="entry name" value="LRR"/>
    <property type="match status" value="3"/>
</dbReference>
<feature type="region of interest" description="Disordered" evidence="3">
    <location>
        <begin position="925"/>
        <end position="951"/>
    </location>
</feature>
<dbReference type="GO" id="GO:0031028">
    <property type="term" value="P:septation initiation signaling"/>
    <property type="evidence" value="ECO:0007669"/>
    <property type="project" value="TreeGrafter"/>
</dbReference>
<feature type="compositionally biased region" description="Polar residues" evidence="3">
    <location>
        <begin position="47"/>
        <end position="57"/>
    </location>
</feature>
<feature type="compositionally biased region" description="Polar residues" evidence="3">
    <location>
        <begin position="112"/>
        <end position="129"/>
    </location>
</feature>
<dbReference type="Gene3D" id="3.80.10.10">
    <property type="entry name" value="Ribonuclease Inhibitor"/>
    <property type="match status" value="3"/>
</dbReference>
<dbReference type="InterPro" id="IPR032675">
    <property type="entry name" value="LRR_dom_sf"/>
</dbReference>
<feature type="compositionally biased region" description="Low complexity" evidence="3">
    <location>
        <begin position="881"/>
        <end position="895"/>
    </location>
</feature>
<feature type="region of interest" description="Disordered" evidence="3">
    <location>
        <begin position="1"/>
        <end position="133"/>
    </location>
</feature>
<evidence type="ECO:0000313" key="5">
    <source>
        <dbReference type="Proteomes" id="UP000606974"/>
    </source>
</evidence>
<comment type="caution">
    <text evidence="4">The sequence shown here is derived from an EMBL/GenBank/DDBJ whole genome shotgun (WGS) entry which is preliminary data.</text>
</comment>
<feature type="region of interest" description="Disordered" evidence="3">
    <location>
        <begin position="1112"/>
        <end position="1138"/>
    </location>
</feature>
<dbReference type="GO" id="GO:1902412">
    <property type="term" value="P:regulation of mitotic cytokinesis"/>
    <property type="evidence" value="ECO:0007669"/>
    <property type="project" value="TreeGrafter"/>
</dbReference>
<keyword evidence="2" id="KW-0677">Repeat</keyword>
<evidence type="ECO:0000256" key="3">
    <source>
        <dbReference type="SAM" id="MobiDB-lite"/>
    </source>
</evidence>
<dbReference type="PANTHER" id="PTHR47566">
    <property type="match status" value="1"/>
</dbReference>
<feature type="compositionally biased region" description="Polar residues" evidence="3">
    <location>
        <begin position="15"/>
        <end position="27"/>
    </location>
</feature>
<feature type="region of interest" description="Disordered" evidence="3">
    <location>
        <begin position="821"/>
        <end position="906"/>
    </location>
</feature>
<name>A0A8H7E6M2_9EURO</name>
<feature type="region of interest" description="Disordered" evidence="3">
    <location>
        <begin position="162"/>
        <end position="187"/>
    </location>
</feature>
<evidence type="ECO:0000313" key="4">
    <source>
        <dbReference type="EMBL" id="KAF7510370.1"/>
    </source>
</evidence>
<feature type="region of interest" description="Disordered" evidence="3">
    <location>
        <begin position="547"/>
        <end position="597"/>
    </location>
</feature>
<feature type="region of interest" description="Disordered" evidence="3">
    <location>
        <begin position="981"/>
        <end position="1055"/>
    </location>
</feature>
<reference evidence="4" key="1">
    <citation type="submission" date="2020-02" db="EMBL/GenBank/DDBJ databases">
        <authorList>
            <person name="Palmer J.M."/>
        </authorList>
    </citation>
    <scope>NUCLEOTIDE SEQUENCE</scope>
    <source>
        <strain evidence="4">EPUS1.4</strain>
        <tissue evidence="4">Thallus</tissue>
    </source>
</reference>
<organism evidence="4 5">
    <name type="scientific">Endocarpon pusillum</name>
    <dbReference type="NCBI Taxonomy" id="364733"/>
    <lineage>
        <taxon>Eukaryota</taxon>
        <taxon>Fungi</taxon>
        <taxon>Dikarya</taxon>
        <taxon>Ascomycota</taxon>
        <taxon>Pezizomycotina</taxon>
        <taxon>Eurotiomycetes</taxon>
        <taxon>Chaetothyriomycetidae</taxon>
        <taxon>Verrucariales</taxon>
        <taxon>Verrucariaceae</taxon>
        <taxon>Endocarpon</taxon>
    </lineage>
</organism>
<dbReference type="EMBL" id="JAACFV010000030">
    <property type="protein sequence ID" value="KAF7510370.1"/>
    <property type="molecule type" value="Genomic_DNA"/>
</dbReference>
<gene>
    <name evidence="4" type="ORF">GJ744_006649</name>
</gene>
<feature type="compositionally biased region" description="Basic and acidic residues" evidence="3">
    <location>
        <begin position="255"/>
        <end position="266"/>
    </location>
</feature>
<feature type="compositionally biased region" description="Polar residues" evidence="3">
    <location>
        <begin position="998"/>
        <end position="1008"/>
    </location>
</feature>
<dbReference type="Proteomes" id="UP000606974">
    <property type="component" value="Unassembled WGS sequence"/>
</dbReference>
<feature type="region of interest" description="Disordered" evidence="3">
    <location>
        <begin position="370"/>
        <end position="455"/>
    </location>
</feature>
<dbReference type="OrthoDB" id="2192888at2759"/>
<protein>
    <recommendedName>
        <fullName evidence="6">Septation initiation network scaffold protein cdc11</fullName>
    </recommendedName>
</protein>
<dbReference type="PANTHER" id="PTHR47566:SF1">
    <property type="entry name" value="PROTEIN NUD1"/>
    <property type="match status" value="1"/>
</dbReference>
<feature type="compositionally biased region" description="Low complexity" evidence="3">
    <location>
        <begin position="30"/>
        <end position="43"/>
    </location>
</feature>
<keyword evidence="1" id="KW-0433">Leucine-rich repeat</keyword>
<feature type="compositionally biased region" description="Polar residues" evidence="3">
    <location>
        <begin position="64"/>
        <end position="86"/>
    </location>
</feature>
<dbReference type="SUPFAM" id="SSF52058">
    <property type="entry name" value="L domain-like"/>
    <property type="match status" value="1"/>
</dbReference>
<dbReference type="SMART" id="SM00365">
    <property type="entry name" value="LRR_SD22"/>
    <property type="match status" value="3"/>
</dbReference>
<proteinExistence type="predicted"/>
<feature type="compositionally biased region" description="Basic and acidic residues" evidence="3">
    <location>
        <begin position="312"/>
        <end position="325"/>
    </location>
</feature>
<dbReference type="InterPro" id="IPR001611">
    <property type="entry name" value="Leu-rich_rpt"/>
</dbReference>
<feature type="compositionally biased region" description="Polar residues" evidence="3">
    <location>
        <begin position="375"/>
        <end position="398"/>
    </location>
</feature>
<feature type="region of interest" description="Disordered" evidence="3">
    <location>
        <begin position="1730"/>
        <end position="1757"/>
    </location>
</feature>
<dbReference type="InterPro" id="IPR025875">
    <property type="entry name" value="Leu-rich_rpt_4"/>
</dbReference>
<feature type="region of interest" description="Disordered" evidence="3">
    <location>
        <begin position="312"/>
        <end position="342"/>
    </location>
</feature>
<evidence type="ECO:0000256" key="1">
    <source>
        <dbReference type="ARBA" id="ARBA00022614"/>
    </source>
</evidence>
<dbReference type="InterPro" id="IPR003591">
    <property type="entry name" value="Leu-rich_rpt_typical-subtyp"/>
</dbReference>
<feature type="region of interest" description="Disordered" evidence="3">
    <location>
        <begin position="244"/>
        <end position="290"/>
    </location>
</feature>
<keyword evidence="5" id="KW-1185">Reference proteome</keyword>
<dbReference type="SMART" id="SM00369">
    <property type="entry name" value="LRR_TYP"/>
    <property type="match status" value="5"/>
</dbReference>
<sequence length="1757" mass="193066">MEPWLDSLSDEWASHKNSSSPGNSKGTPPSRASSRASNASQSRIPHLTQNYSQSSRKGSFLRPRSSQGLARAQTSPILAEQTSSKLNVVARKADTNGRSTLPRRASSAFGGSVNSVQHHTIQHKSTVGDENTPEWKRRLARGEDIAGDGCDLFGPTRLEGVFKRPPSSRNGPEDITHPVAGPAKPWSMPELYQSMRASRSRFPEMEVVAEEDEDGIQDASAGAANNSTRKRALRGVVKDRVFSLEHHSAQNSPLDPRRRGIRKDSGTRTSSGQEEIQNEEISPITTSRQNTIREEALRQLTEVPIRSLQSRLEDIAERPSSRSSDDGILYGHGGRQSDDFGEITSLSLPEDLSTGTQDFVTRGGFVNSRRGGCSNEGSFQKKTLSSSVPPSLDQSVIDFQNMPFRSSPPPYMTTARPSQEAGKPADPSPITPRRTQGSESTERPRSSGSPLKLFGNYDTFTNDKLLRRMSQFECDDAEGPSKDDEPSQIVKDTEELRVSHFGQGDLDSFAFNERVERDPVTVAIRLPGKARIFDSSVADEKAVQQFDLLEGSEPHARDDPPQDTSETEDHAGESKPVASSSIRDRTPKRRRTLLRHEIEPTRAVAVTEATRSVTEATQLAGKKRKDARYDIAESAADAATLAARQILWPKTARSRTSAVGIDSAVEDQRDNNANPHHQITEELAGQLASFGMGITQMTNDSRKPSVTTQDFLNEATKIMQIIRQRGKPTSGLRSVEEPRDEAEIDPDSILDLEVEGEDTTLDNFSRPPSRNGSMRMRKERMAVEDASIVNHLQKYQDGDHLDLLITSKLGSLHLLSEPNAKEAASVPLPDDSDECNDQEQLSSPANIRIRESEEHKHKRKYSASVLEGPPSDPTHASCAASTGTTIPTGSSTSSGNKGRIPPGMVSVPEQVGLMTFDHSTKSWVRGKGLKAASPSSRKTNSEEDPFGDIPDLSIDEQQEAAKNALPPLQVDLAQRSLPRLAQAPVVSSRPQTRDGAQILTSESASAATKLTPLDSSMPVLDTRATSWTTTNSKPTSKTQASPTQADDASLDHDEEVEHEIRIHDGRASEAPPSPHRSSKKARAVTIAFSSPLVSAIAYHNEQPLSEMNQSIASNGIGKGISSPKKPQHVPSQSASSQLAQPFNGRTFVGRPVSRIDEQEEDDAAHDLSVVHISHANAMTPAPKSHVTNRATNSKGTSMICLTPLSEFSLHQVDRQRQPEASYVAPRAHPTSLQQAHGSLALAVDDLMKAITDAEPYELYWEHLRRLDLTEKGLTTLHSLDEYCSAAEELRVSRNELQQLSGVPATVRTLLAQSNCLSSLTSWGHLQNLQYLDISSNGLESLDGLSCLVHLRELKANRNRIRNLEGILDLDGLLHLELRGNELATVDFQGGELTRLQHLDLSNNQLEAVRNLHALSALRTLQLENNHLREFGAANETYPMLRELRISFNRIEVINLAAIPSVELLYLDNNYVHDVQGLSTARHLSTLSLREQLNSPQLLNTIFSTSNECRKLYLSNNNAPLEGLRMPSSPHLNLRFLELGSCGLTSLPDDFGKKIPNCRTLNLNFNAVKDLEPLKGCGRLNKLMVAGNRLHKLRRTCIALTRLPALTKADLRDNPLTVGFYPPFREGRLVVHGDANTEVQDPYTLPPVDQRTDTKWLTHLDEGTRMKRRTIELFLAKGCEKLVELDGLAFDRLALLQQDEIWQKLTSMGVIAKQKRTGSINSGIADEEALPLDADGNGNGNGNGNGVVNARERREFVE</sequence>